<sequence>MSFKSYPNVSESNIAWLGEIPSHWTIARVRHLFCIKKRIAGEIGHDILSITQSGIRIKDTESNDGQLSMDYSKYQLVYPGDYAMNHMDLLTGWIDIASAPGVTSPDYRVFAKRDNDNINSRYFLYIFQMGYEQELFYPLGQGSSQLGRWRLPSDAFNEFTLPVPPLDEQTAIAAFLDRETAKIDALVEEQRRLIALLKEKRQAVISHAVTKGLNPEAAMMDSGVEWLGEVPAHWEVKALKRAVFFQRGHDLPADDRVSGPIPIVSSAGISGYHDTAITSSATIVTGRYGSIGQFYLLQQPCWPLNTALYSVEIALPNPHFVKYLLMNVSHLFVMNAAKSAVPGVDRNDVHPLKVSVPPPTEQEQIVGYLQSQESQIDEAVSVCESAIDLLNERRAALISAAVTGKIDVRGSAKVLPFPVDRARARRLIAAEIIDRSAHQATFGRTKLQKLLYLVEAHANVNELAGRYVRMPYGPLDQDMIDEIEGAAADMGFAVDDPGNRKMVRYRPVAARGRSRGELAEWLGDDRVAKLDKLITDFADLDTRAAEAVATLYAVWNDALIDGETPSDDWIVNGFLTAWNKTKAENFDRHELPHRLGWMRRHGLVPTGAGPKTNIGGLFA</sequence>
<comment type="caution">
    <text evidence="5">The sequence shown here is derived from an EMBL/GenBank/DDBJ whole genome shotgun (WGS) entry which is preliminary data.</text>
</comment>
<protein>
    <recommendedName>
        <fullName evidence="4">Type I restriction modification DNA specificity domain-containing protein</fullName>
    </recommendedName>
</protein>
<evidence type="ECO:0000313" key="5">
    <source>
        <dbReference type="EMBL" id="GLK79085.1"/>
    </source>
</evidence>
<evidence type="ECO:0000259" key="4">
    <source>
        <dbReference type="Pfam" id="PF01420"/>
    </source>
</evidence>
<dbReference type="Gene3D" id="1.10.287.1120">
    <property type="entry name" value="Bipartite methylase S protein"/>
    <property type="match status" value="1"/>
</dbReference>
<evidence type="ECO:0000256" key="3">
    <source>
        <dbReference type="ARBA" id="ARBA00023125"/>
    </source>
</evidence>
<comment type="similarity">
    <text evidence="1">Belongs to the type-I restriction system S methylase family.</text>
</comment>
<dbReference type="SUPFAM" id="SSF116734">
    <property type="entry name" value="DNA methylase specificity domain"/>
    <property type="match status" value="2"/>
</dbReference>
<dbReference type="GO" id="GO:0009307">
    <property type="term" value="P:DNA restriction-modification system"/>
    <property type="evidence" value="ECO:0007669"/>
    <property type="project" value="UniProtKB-KW"/>
</dbReference>
<gene>
    <name evidence="5" type="ORF">GCM10008174_08260</name>
</gene>
<dbReference type="AlphaFoldDB" id="A0A9W6JNI2"/>
<dbReference type="RefSeq" id="WP_271199571.1">
    <property type="nucleotide sequence ID" value="NZ_BSFL01000001.1"/>
</dbReference>
<dbReference type="InterPro" id="IPR051212">
    <property type="entry name" value="Type-I_RE_S_subunit"/>
</dbReference>
<dbReference type="Pfam" id="PF01420">
    <property type="entry name" value="Methylase_S"/>
    <property type="match status" value="2"/>
</dbReference>
<dbReference type="GO" id="GO:0003677">
    <property type="term" value="F:DNA binding"/>
    <property type="evidence" value="ECO:0007669"/>
    <property type="project" value="UniProtKB-KW"/>
</dbReference>
<dbReference type="PANTHER" id="PTHR43140">
    <property type="entry name" value="TYPE-1 RESTRICTION ENZYME ECOKI SPECIFICITY PROTEIN"/>
    <property type="match status" value="1"/>
</dbReference>
<dbReference type="CDD" id="cd17267">
    <property type="entry name" value="RMtype1_S_EcoAO83I-TRD1-CR1_like"/>
    <property type="match status" value="1"/>
</dbReference>
<keyword evidence="3" id="KW-0238">DNA-binding</keyword>
<evidence type="ECO:0000256" key="1">
    <source>
        <dbReference type="ARBA" id="ARBA00010923"/>
    </source>
</evidence>
<dbReference type="InterPro" id="IPR044946">
    <property type="entry name" value="Restrct_endonuc_typeI_TRD_sf"/>
</dbReference>
<feature type="domain" description="Type I restriction modification DNA specificity" evidence="4">
    <location>
        <begin position="234"/>
        <end position="374"/>
    </location>
</feature>
<feature type="domain" description="Type I restriction modification DNA specificity" evidence="4">
    <location>
        <begin position="96"/>
        <end position="184"/>
    </location>
</feature>
<reference evidence="5" key="2">
    <citation type="submission" date="2023-01" db="EMBL/GenBank/DDBJ databases">
        <authorList>
            <person name="Sun Q."/>
            <person name="Evtushenko L."/>
        </authorList>
    </citation>
    <scope>NUCLEOTIDE SEQUENCE</scope>
    <source>
        <strain evidence="5">VKM B-2748</strain>
    </source>
</reference>
<evidence type="ECO:0000256" key="2">
    <source>
        <dbReference type="ARBA" id="ARBA00022747"/>
    </source>
</evidence>
<keyword evidence="6" id="KW-1185">Reference proteome</keyword>
<name>A0A9W6JNI2_9HYPH</name>
<organism evidence="5 6">
    <name type="scientific">Methylopila turkensis</name>
    <dbReference type="NCBI Taxonomy" id="1437816"/>
    <lineage>
        <taxon>Bacteria</taxon>
        <taxon>Pseudomonadati</taxon>
        <taxon>Pseudomonadota</taxon>
        <taxon>Alphaproteobacteria</taxon>
        <taxon>Hyphomicrobiales</taxon>
        <taxon>Methylopilaceae</taxon>
        <taxon>Methylopila</taxon>
    </lineage>
</organism>
<dbReference type="Gene3D" id="3.90.220.20">
    <property type="entry name" value="DNA methylase specificity domains"/>
    <property type="match status" value="2"/>
</dbReference>
<proteinExistence type="inferred from homology"/>
<dbReference type="EMBL" id="BSFL01000001">
    <property type="protein sequence ID" value="GLK79085.1"/>
    <property type="molecule type" value="Genomic_DNA"/>
</dbReference>
<dbReference type="PANTHER" id="PTHR43140:SF1">
    <property type="entry name" value="TYPE I RESTRICTION ENZYME ECOKI SPECIFICITY SUBUNIT"/>
    <property type="match status" value="1"/>
</dbReference>
<reference evidence="5" key="1">
    <citation type="journal article" date="2014" name="Int. J. Syst. Evol. Microbiol.">
        <title>Complete genome sequence of Corynebacterium casei LMG S-19264T (=DSM 44701T), isolated from a smear-ripened cheese.</title>
        <authorList>
            <consortium name="US DOE Joint Genome Institute (JGI-PGF)"/>
            <person name="Walter F."/>
            <person name="Albersmeier A."/>
            <person name="Kalinowski J."/>
            <person name="Ruckert C."/>
        </authorList>
    </citation>
    <scope>NUCLEOTIDE SEQUENCE</scope>
    <source>
        <strain evidence="5">VKM B-2748</strain>
    </source>
</reference>
<dbReference type="InterPro" id="IPR000055">
    <property type="entry name" value="Restrct_endonuc_typeI_TRD"/>
</dbReference>
<dbReference type="Proteomes" id="UP001143309">
    <property type="component" value="Unassembled WGS sequence"/>
</dbReference>
<accession>A0A9W6JNI2</accession>
<keyword evidence="2" id="KW-0680">Restriction system</keyword>
<evidence type="ECO:0000313" key="6">
    <source>
        <dbReference type="Proteomes" id="UP001143309"/>
    </source>
</evidence>